<dbReference type="PANTHER" id="PTHR30055">
    <property type="entry name" value="HTH-TYPE TRANSCRIPTIONAL REGULATOR RUTR"/>
    <property type="match status" value="1"/>
</dbReference>
<feature type="domain" description="HTH tetR-type" evidence="3">
    <location>
        <begin position="7"/>
        <end position="67"/>
    </location>
</feature>
<evidence type="ECO:0000256" key="2">
    <source>
        <dbReference type="PROSITE-ProRule" id="PRU00335"/>
    </source>
</evidence>
<organism evidence="4 5">
    <name type="scientific">Virgisporangium aliadipatigenens</name>
    <dbReference type="NCBI Taxonomy" id="741659"/>
    <lineage>
        <taxon>Bacteria</taxon>
        <taxon>Bacillati</taxon>
        <taxon>Actinomycetota</taxon>
        <taxon>Actinomycetes</taxon>
        <taxon>Micromonosporales</taxon>
        <taxon>Micromonosporaceae</taxon>
        <taxon>Virgisporangium</taxon>
    </lineage>
</organism>
<sequence length="177" mass="19503">MPRPRTTETADRIRAAALELIAEKGVQQTSLREIAERVGITKPALYYHFASREELVRSLVRPLIDDVEAMLAAADAESGPRALLGAYFDVTYRNRHITQMIMRDLSVLALVDLTTAVATWRGRLVELLIGKDPTLAQQARAWMAIGGMDDCTAGFRDVPKEALREAVLDAALATLGR</sequence>
<dbReference type="Gene3D" id="1.10.357.10">
    <property type="entry name" value="Tetracycline Repressor, domain 2"/>
    <property type="match status" value="1"/>
</dbReference>
<dbReference type="GO" id="GO:0000976">
    <property type="term" value="F:transcription cis-regulatory region binding"/>
    <property type="evidence" value="ECO:0007669"/>
    <property type="project" value="TreeGrafter"/>
</dbReference>
<keyword evidence="5" id="KW-1185">Reference proteome</keyword>
<evidence type="ECO:0000313" key="5">
    <source>
        <dbReference type="Proteomes" id="UP000619260"/>
    </source>
</evidence>
<evidence type="ECO:0000259" key="3">
    <source>
        <dbReference type="PROSITE" id="PS50977"/>
    </source>
</evidence>
<dbReference type="PROSITE" id="PS50977">
    <property type="entry name" value="HTH_TETR_2"/>
    <property type="match status" value="1"/>
</dbReference>
<dbReference type="PRINTS" id="PR00455">
    <property type="entry name" value="HTHTETR"/>
</dbReference>
<dbReference type="RefSeq" id="WP_203903850.1">
    <property type="nucleotide sequence ID" value="NZ_BOPF01000036.1"/>
</dbReference>
<protein>
    <submittedName>
        <fullName evidence="4">TetR family transcriptional regulator</fullName>
    </submittedName>
</protein>
<keyword evidence="1 2" id="KW-0238">DNA-binding</keyword>
<dbReference type="InterPro" id="IPR009057">
    <property type="entry name" value="Homeodomain-like_sf"/>
</dbReference>
<gene>
    <name evidence="4" type="ORF">Val02_73000</name>
</gene>
<dbReference type="GO" id="GO:0003700">
    <property type="term" value="F:DNA-binding transcription factor activity"/>
    <property type="evidence" value="ECO:0007669"/>
    <property type="project" value="TreeGrafter"/>
</dbReference>
<dbReference type="EMBL" id="BOPF01000036">
    <property type="protein sequence ID" value="GIJ50414.1"/>
    <property type="molecule type" value="Genomic_DNA"/>
</dbReference>
<proteinExistence type="predicted"/>
<dbReference type="InterPro" id="IPR001647">
    <property type="entry name" value="HTH_TetR"/>
</dbReference>
<dbReference type="Proteomes" id="UP000619260">
    <property type="component" value="Unassembled WGS sequence"/>
</dbReference>
<dbReference type="PANTHER" id="PTHR30055:SF223">
    <property type="entry name" value="HTH-TYPE TRANSCRIPTIONAL REGULATOR UIDR"/>
    <property type="match status" value="1"/>
</dbReference>
<feature type="DNA-binding region" description="H-T-H motif" evidence="2">
    <location>
        <begin position="30"/>
        <end position="49"/>
    </location>
</feature>
<dbReference type="Pfam" id="PF00440">
    <property type="entry name" value="TetR_N"/>
    <property type="match status" value="1"/>
</dbReference>
<dbReference type="InterPro" id="IPR050109">
    <property type="entry name" value="HTH-type_TetR-like_transc_reg"/>
</dbReference>
<reference evidence="4" key="1">
    <citation type="submission" date="2021-01" db="EMBL/GenBank/DDBJ databases">
        <title>Whole genome shotgun sequence of Virgisporangium aliadipatigenens NBRC 105644.</title>
        <authorList>
            <person name="Komaki H."/>
            <person name="Tamura T."/>
        </authorList>
    </citation>
    <scope>NUCLEOTIDE SEQUENCE</scope>
    <source>
        <strain evidence="4">NBRC 105644</strain>
    </source>
</reference>
<evidence type="ECO:0000313" key="4">
    <source>
        <dbReference type="EMBL" id="GIJ50414.1"/>
    </source>
</evidence>
<evidence type="ECO:0000256" key="1">
    <source>
        <dbReference type="ARBA" id="ARBA00023125"/>
    </source>
</evidence>
<dbReference type="AlphaFoldDB" id="A0A8J3YRM1"/>
<name>A0A8J3YRM1_9ACTN</name>
<accession>A0A8J3YRM1</accession>
<dbReference type="SUPFAM" id="SSF46689">
    <property type="entry name" value="Homeodomain-like"/>
    <property type="match status" value="1"/>
</dbReference>
<comment type="caution">
    <text evidence="4">The sequence shown here is derived from an EMBL/GenBank/DDBJ whole genome shotgun (WGS) entry which is preliminary data.</text>
</comment>